<sequence length="284" mass="32649">MKKSDSFIPYWELFEIECTEFLNYKFNDLGFTFTRKGGTNSTETDIAIMKNGAELSCIEAKMPNSQAGQIVILIKDGKFVFSESSVAPNNIFTQSIIDYINDNFDKYNGVSTSSIKIDLDEDILYSRIIEHYTNVKKSEFFITGDIKTGHKAIFKCNELKNYFSISAVLRRKRSGTSDLPKKYRKTHLPLINESLSNKSIFITNTTEKSSKFYITLNKEIKETSAQYITCDEFDIFLAPEDDYTYRVKKRSNTNNPNVMFELSLKLTLNEDIGLDEFADYLNSL</sequence>
<gene>
    <name evidence="1" type="ORF">HH195_11130</name>
</gene>
<dbReference type="Proteomes" id="UP000594603">
    <property type="component" value="Chromosome"/>
</dbReference>
<accession>A0ACD1BGS6</accession>
<protein>
    <submittedName>
        <fullName evidence="1">Uncharacterized protein</fullName>
    </submittedName>
</protein>
<keyword evidence="2" id="KW-1185">Reference proteome</keyword>
<organism evidence="1 2">
    <name type="scientific">Candidatus Sarcina troglodytae</name>
    <dbReference type="NCBI Taxonomy" id="2726954"/>
    <lineage>
        <taxon>Bacteria</taxon>
        <taxon>Bacillati</taxon>
        <taxon>Bacillota</taxon>
        <taxon>Clostridia</taxon>
        <taxon>Eubacteriales</taxon>
        <taxon>Clostridiaceae</taxon>
        <taxon>Sarcina</taxon>
    </lineage>
</organism>
<dbReference type="EMBL" id="CP051754">
    <property type="protein sequence ID" value="QPJ86418.1"/>
    <property type="molecule type" value="Genomic_DNA"/>
</dbReference>
<proteinExistence type="predicted"/>
<evidence type="ECO:0000313" key="1">
    <source>
        <dbReference type="EMBL" id="QPJ86418.1"/>
    </source>
</evidence>
<reference evidence="1" key="1">
    <citation type="submission" date="2020-04" db="EMBL/GenBank/DDBJ databases">
        <title>A novel bacterium ('Candidatus Sarcina troglodytae' sp. nov.) linked to a protracted, uniformly lethal epizootic among sanctuary western chimpanzees (Pan troglodytes verus) in Sierra Leone.</title>
        <authorList>
            <person name="Owens L.A."/>
            <person name="Colitti B."/>
            <person name="Hirji I."/>
            <person name="Pizaro A."/>
            <person name="Jaffe J.E."/>
            <person name="Moittie S."/>
            <person name="Bishop-Lilly K.A."/>
            <person name="Estrella L.A."/>
            <person name="Voegtly L.J."/>
            <person name="Kuhn J.H."/>
            <person name="Suen G."/>
            <person name="Deblois C.L."/>
            <person name="Dunn C."/>
            <person name="Juan-Salles C."/>
            <person name="Goldberg T.L."/>
        </authorList>
    </citation>
    <scope>NUCLEOTIDE SEQUENCE</scope>
    <source>
        <strain evidence="1">JB2</strain>
    </source>
</reference>
<evidence type="ECO:0000313" key="2">
    <source>
        <dbReference type="Proteomes" id="UP000594603"/>
    </source>
</evidence>
<name>A0ACD1BGS6_9CLOT</name>